<dbReference type="EMBL" id="CM041543">
    <property type="protein sequence ID" value="KAI3363856.1"/>
    <property type="molecule type" value="Genomic_DNA"/>
</dbReference>
<reference evidence="1" key="1">
    <citation type="submission" date="2022-04" db="EMBL/GenBank/DDBJ databases">
        <title>Jade perch genome.</title>
        <authorList>
            <person name="Chao B."/>
        </authorList>
    </citation>
    <scope>NUCLEOTIDE SEQUENCE</scope>
    <source>
        <strain evidence="1">CB-2022</strain>
    </source>
</reference>
<protein>
    <submittedName>
        <fullName evidence="1">Uncharacterized protein</fullName>
    </submittedName>
</protein>
<sequence>MELKLLEIKKNKQVNLKIRAMPVNGDFTKLTRKHGIKISAGFPAAWRTSGWLWGRRSGTAASSRSARMNSAVVLFLDQVNQVNRVIETGVTVNDMFVPVLPLTQPATKVILSNVPPFITDEFLSRELSRHGKVVSPIRRILSGCKSQLLKHVVSHRRQLYMILNHRGEELKPPLHG</sequence>
<name>A0ACB8W802_9TELE</name>
<dbReference type="Proteomes" id="UP000831701">
    <property type="component" value="Chromosome 13"/>
</dbReference>
<evidence type="ECO:0000313" key="1">
    <source>
        <dbReference type="EMBL" id="KAI3363856.1"/>
    </source>
</evidence>
<evidence type="ECO:0000313" key="2">
    <source>
        <dbReference type="Proteomes" id="UP000831701"/>
    </source>
</evidence>
<keyword evidence="2" id="KW-1185">Reference proteome</keyword>
<gene>
    <name evidence="1" type="ORF">L3Q82_001457</name>
</gene>
<comment type="caution">
    <text evidence="1">The sequence shown here is derived from an EMBL/GenBank/DDBJ whole genome shotgun (WGS) entry which is preliminary data.</text>
</comment>
<accession>A0ACB8W802</accession>
<proteinExistence type="predicted"/>
<organism evidence="1 2">
    <name type="scientific">Scortum barcoo</name>
    <name type="common">barcoo grunter</name>
    <dbReference type="NCBI Taxonomy" id="214431"/>
    <lineage>
        <taxon>Eukaryota</taxon>
        <taxon>Metazoa</taxon>
        <taxon>Chordata</taxon>
        <taxon>Craniata</taxon>
        <taxon>Vertebrata</taxon>
        <taxon>Euteleostomi</taxon>
        <taxon>Actinopterygii</taxon>
        <taxon>Neopterygii</taxon>
        <taxon>Teleostei</taxon>
        <taxon>Neoteleostei</taxon>
        <taxon>Acanthomorphata</taxon>
        <taxon>Eupercaria</taxon>
        <taxon>Centrarchiformes</taxon>
        <taxon>Terapontoidei</taxon>
        <taxon>Terapontidae</taxon>
        <taxon>Scortum</taxon>
    </lineage>
</organism>